<dbReference type="Proteomes" id="UP000275408">
    <property type="component" value="Unassembled WGS sequence"/>
</dbReference>
<dbReference type="EMBL" id="RCHS01002978">
    <property type="protein sequence ID" value="RMX44474.1"/>
    <property type="molecule type" value="Genomic_DNA"/>
</dbReference>
<gene>
    <name evidence="1" type="ORF">pdam_00006008</name>
</gene>
<reference evidence="1 2" key="1">
    <citation type="journal article" date="2018" name="Sci. Rep.">
        <title>Comparative analysis of the Pocillopora damicornis genome highlights role of immune system in coral evolution.</title>
        <authorList>
            <person name="Cunning R."/>
            <person name="Bay R.A."/>
            <person name="Gillette P."/>
            <person name="Baker A.C."/>
            <person name="Traylor-Knowles N."/>
        </authorList>
    </citation>
    <scope>NUCLEOTIDE SEQUENCE [LARGE SCALE GENOMIC DNA]</scope>
    <source>
        <strain evidence="1">RSMAS</strain>
        <tissue evidence="1">Whole animal</tissue>
    </source>
</reference>
<protein>
    <submittedName>
        <fullName evidence="1">Uncharacterized protein</fullName>
    </submittedName>
</protein>
<evidence type="ECO:0000313" key="1">
    <source>
        <dbReference type="EMBL" id="RMX44474.1"/>
    </source>
</evidence>
<evidence type="ECO:0000313" key="2">
    <source>
        <dbReference type="Proteomes" id="UP000275408"/>
    </source>
</evidence>
<proteinExistence type="predicted"/>
<sequence length="120" mass="13168">MGKELPDVTTFGSFQSTRKTYDIVSFSISTETENITIKALVTPIICPPLSVMEKLKIPPALKGLKLADRLQSPESLDVDIIIGNDYYGQLITGKIIKTENEALIAIESKFGWLLSGPVQN</sequence>
<name>A0A3M6TTC1_POCDA</name>
<accession>A0A3M6TTC1</accession>
<organism evidence="1 2">
    <name type="scientific">Pocillopora damicornis</name>
    <name type="common">Cauliflower coral</name>
    <name type="synonym">Millepora damicornis</name>
    <dbReference type="NCBI Taxonomy" id="46731"/>
    <lineage>
        <taxon>Eukaryota</taxon>
        <taxon>Metazoa</taxon>
        <taxon>Cnidaria</taxon>
        <taxon>Anthozoa</taxon>
        <taxon>Hexacorallia</taxon>
        <taxon>Scleractinia</taxon>
        <taxon>Astrocoeniina</taxon>
        <taxon>Pocilloporidae</taxon>
        <taxon>Pocillopora</taxon>
    </lineage>
</organism>
<keyword evidence="2" id="KW-1185">Reference proteome</keyword>
<dbReference type="AlphaFoldDB" id="A0A3M6TTC1"/>
<comment type="caution">
    <text evidence="1">The sequence shown here is derived from an EMBL/GenBank/DDBJ whole genome shotgun (WGS) entry which is preliminary data.</text>
</comment>